<feature type="compositionally biased region" description="Polar residues" evidence="1">
    <location>
        <begin position="179"/>
        <end position="190"/>
    </location>
</feature>
<evidence type="ECO:0000256" key="1">
    <source>
        <dbReference type="SAM" id="MobiDB-lite"/>
    </source>
</evidence>
<dbReference type="InterPro" id="IPR017853">
    <property type="entry name" value="GH"/>
</dbReference>
<feature type="region of interest" description="Disordered" evidence="1">
    <location>
        <begin position="153"/>
        <end position="190"/>
    </location>
</feature>
<evidence type="ECO:0000313" key="2">
    <source>
        <dbReference type="EMBL" id="GMA88692.1"/>
    </source>
</evidence>
<accession>A0ABQ6JKC7</accession>
<organism evidence="2 3">
    <name type="scientific">Angustibacter aerolatus</name>
    <dbReference type="NCBI Taxonomy" id="1162965"/>
    <lineage>
        <taxon>Bacteria</taxon>
        <taxon>Bacillati</taxon>
        <taxon>Actinomycetota</taxon>
        <taxon>Actinomycetes</taxon>
        <taxon>Kineosporiales</taxon>
        <taxon>Kineosporiaceae</taxon>
    </lineage>
</organism>
<protein>
    <recommendedName>
        <fullName evidence="4">Glycosyl hydrolase family 13 catalytic domain-containing protein</fullName>
    </recommendedName>
</protein>
<feature type="compositionally biased region" description="Low complexity" evidence="1">
    <location>
        <begin position="166"/>
        <end position="177"/>
    </location>
</feature>
<sequence>MVLDVVYNHTAEQGRDGATLSWRGLDNASYYRLDSYGRDVDVTGCGNTLDFRHPRVVQAALDSLRYWVEECHVDGFRFDLATALARGRDDGYDPDHPFLVALRCDPVLSRVKAIAEPWDVGPHGWRTGQFPPPFAEWNDRYRDTGRSFWLADAAREPAGRDRPRGARAWPPGSAARRTCSGTSTAARSRR</sequence>
<evidence type="ECO:0000313" key="3">
    <source>
        <dbReference type="Proteomes" id="UP001157017"/>
    </source>
</evidence>
<evidence type="ECO:0008006" key="4">
    <source>
        <dbReference type="Google" id="ProtNLM"/>
    </source>
</evidence>
<feature type="compositionally biased region" description="Basic and acidic residues" evidence="1">
    <location>
        <begin position="153"/>
        <end position="164"/>
    </location>
</feature>
<gene>
    <name evidence="2" type="ORF">GCM10025868_39420</name>
</gene>
<comment type="caution">
    <text evidence="2">The sequence shown here is derived from an EMBL/GenBank/DDBJ whole genome shotgun (WGS) entry which is preliminary data.</text>
</comment>
<dbReference type="SUPFAM" id="SSF51445">
    <property type="entry name" value="(Trans)glycosidases"/>
    <property type="match status" value="1"/>
</dbReference>
<proteinExistence type="predicted"/>
<reference evidence="3" key="1">
    <citation type="journal article" date="2019" name="Int. J. Syst. Evol. Microbiol.">
        <title>The Global Catalogue of Microorganisms (GCM) 10K type strain sequencing project: providing services to taxonomists for standard genome sequencing and annotation.</title>
        <authorList>
            <consortium name="The Broad Institute Genomics Platform"/>
            <consortium name="The Broad Institute Genome Sequencing Center for Infectious Disease"/>
            <person name="Wu L."/>
            <person name="Ma J."/>
        </authorList>
    </citation>
    <scope>NUCLEOTIDE SEQUENCE [LARGE SCALE GENOMIC DNA]</scope>
    <source>
        <strain evidence="3">NBRC 108730</strain>
    </source>
</reference>
<name>A0ABQ6JKC7_9ACTN</name>
<dbReference type="Proteomes" id="UP001157017">
    <property type="component" value="Unassembled WGS sequence"/>
</dbReference>
<dbReference type="EMBL" id="BSUZ01000001">
    <property type="protein sequence ID" value="GMA88692.1"/>
    <property type="molecule type" value="Genomic_DNA"/>
</dbReference>
<keyword evidence="3" id="KW-1185">Reference proteome</keyword>
<dbReference type="Gene3D" id="3.20.20.80">
    <property type="entry name" value="Glycosidases"/>
    <property type="match status" value="1"/>
</dbReference>
<dbReference type="PANTHER" id="PTHR43002">
    <property type="entry name" value="GLYCOGEN DEBRANCHING ENZYME"/>
    <property type="match status" value="1"/>
</dbReference>